<protein>
    <submittedName>
        <fullName evidence="4">Cadherin domain-containing protein</fullName>
    </submittedName>
</protein>
<evidence type="ECO:0000313" key="4">
    <source>
        <dbReference type="EMBL" id="MDO5989083.1"/>
    </source>
</evidence>
<reference evidence="4" key="1">
    <citation type="submission" date="2023-07" db="EMBL/GenBank/DDBJ databases">
        <title>Two novel species in the genus Flavivirga.</title>
        <authorList>
            <person name="Kwon K."/>
        </authorList>
    </citation>
    <scope>NUCLEOTIDE SEQUENCE</scope>
    <source>
        <strain evidence="4">KACC 14157</strain>
    </source>
</reference>
<evidence type="ECO:0000259" key="3">
    <source>
        <dbReference type="PROSITE" id="PS50268"/>
    </source>
</evidence>
<proteinExistence type="predicted"/>
<dbReference type="PROSITE" id="PS50268">
    <property type="entry name" value="CADHERIN_2"/>
    <property type="match status" value="3"/>
</dbReference>
<evidence type="ECO:0000256" key="2">
    <source>
        <dbReference type="ARBA" id="ARBA00022989"/>
    </source>
</evidence>
<keyword evidence="2" id="KW-1133">Transmembrane helix</keyword>
<dbReference type="Pfam" id="PF00028">
    <property type="entry name" value="Cadherin"/>
    <property type="match status" value="2"/>
</dbReference>
<evidence type="ECO:0000256" key="1">
    <source>
        <dbReference type="ARBA" id="ARBA00022692"/>
    </source>
</evidence>
<dbReference type="PANTHER" id="PTHR24026:SF126">
    <property type="entry name" value="PROTOCADHERIN FAT 4"/>
    <property type="match status" value="1"/>
</dbReference>
<gene>
    <name evidence="4" type="ORF">Q4Q39_16890</name>
</gene>
<feature type="domain" description="Cadherin" evidence="3">
    <location>
        <begin position="31"/>
        <end position="132"/>
    </location>
</feature>
<dbReference type="SMART" id="SM00112">
    <property type="entry name" value="CA"/>
    <property type="match status" value="3"/>
</dbReference>
<dbReference type="Proteomes" id="UP001176891">
    <property type="component" value="Unassembled WGS sequence"/>
</dbReference>
<dbReference type="InterPro" id="IPR002126">
    <property type="entry name" value="Cadherin-like_dom"/>
</dbReference>
<organism evidence="4 5">
    <name type="scientific">Flavivirga amylovorans</name>
    <dbReference type="NCBI Taxonomy" id="870486"/>
    <lineage>
        <taxon>Bacteria</taxon>
        <taxon>Pseudomonadati</taxon>
        <taxon>Bacteroidota</taxon>
        <taxon>Flavobacteriia</taxon>
        <taxon>Flavobacteriales</taxon>
        <taxon>Flavobacteriaceae</taxon>
        <taxon>Flavivirga</taxon>
    </lineage>
</organism>
<dbReference type="PRINTS" id="PR00205">
    <property type="entry name" value="CADHERIN"/>
</dbReference>
<dbReference type="SUPFAM" id="SSF49313">
    <property type="entry name" value="Cadherin-like"/>
    <property type="match status" value="3"/>
</dbReference>
<keyword evidence="5" id="KW-1185">Reference proteome</keyword>
<dbReference type="Gene3D" id="2.60.40.60">
    <property type="entry name" value="Cadherins"/>
    <property type="match status" value="3"/>
</dbReference>
<keyword evidence="2" id="KW-0472">Membrane</keyword>
<dbReference type="EMBL" id="JAUOEM010000006">
    <property type="protein sequence ID" value="MDO5989083.1"/>
    <property type="molecule type" value="Genomic_DNA"/>
</dbReference>
<sequence>MKTIKRSFIILMTILGLSCSNDDGPVNVAPTVSTQSFNANEGVLDTDVLGKVVAQDPDGDTLNYSITTNSDNLFEISTTGDLSLILGKTLDYEVSTSHTLTVEVSDGALKANSIITINVINDNEAPVVAPQNFSIDENSASGVLIGTLVASDPDGDSLVFSIIGSSFPFEINNSGEISLAVNSTLNFEQKSSYTLEIVTSDNNLQTSTDIIININDVNDAPNIGTTVFTVAEDIDDTFAIGGIPTSDEDRDTLIFSLGDTFASRDFEISSLGIISLKAGSSLDYETNTFHNFPVRVSDGTITISRQVTVYVTDVDDTP</sequence>
<feature type="domain" description="Cadherin" evidence="3">
    <location>
        <begin position="127"/>
        <end position="223"/>
    </location>
</feature>
<keyword evidence="1" id="KW-0812">Transmembrane</keyword>
<feature type="domain" description="Cadherin" evidence="3">
    <location>
        <begin position="222"/>
        <end position="318"/>
    </location>
</feature>
<dbReference type="InterPro" id="IPR015919">
    <property type="entry name" value="Cadherin-like_sf"/>
</dbReference>
<dbReference type="CDD" id="cd11304">
    <property type="entry name" value="Cadherin_repeat"/>
    <property type="match status" value="3"/>
</dbReference>
<dbReference type="PANTHER" id="PTHR24026">
    <property type="entry name" value="FAT ATYPICAL CADHERIN-RELATED"/>
    <property type="match status" value="1"/>
</dbReference>
<dbReference type="PROSITE" id="PS51257">
    <property type="entry name" value="PROKAR_LIPOPROTEIN"/>
    <property type="match status" value="1"/>
</dbReference>
<accession>A0ABT8X528</accession>
<dbReference type="RefSeq" id="WP_303283730.1">
    <property type="nucleotide sequence ID" value="NZ_BAABCZ010000012.1"/>
</dbReference>
<evidence type="ECO:0000313" key="5">
    <source>
        <dbReference type="Proteomes" id="UP001176891"/>
    </source>
</evidence>
<comment type="caution">
    <text evidence="4">The sequence shown here is derived from an EMBL/GenBank/DDBJ whole genome shotgun (WGS) entry which is preliminary data.</text>
</comment>
<name>A0ABT8X528_9FLAO</name>